<dbReference type="InterPro" id="IPR002736">
    <property type="entry name" value="CitG"/>
</dbReference>
<dbReference type="Proteomes" id="UP000294855">
    <property type="component" value="Unassembled WGS sequence"/>
</dbReference>
<keyword evidence="2" id="KW-1185">Reference proteome</keyword>
<dbReference type="Gene3D" id="1.10.4200.10">
    <property type="entry name" value="Triphosphoribosyl-dephospho-CoA protein"/>
    <property type="match status" value="1"/>
</dbReference>
<organism evidence="1 2">
    <name type="scientific">Methanimicrococcus blatticola</name>
    <dbReference type="NCBI Taxonomy" id="91560"/>
    <lineage>
        <taxon>Archaea</taxon>
        <taxon>Methanobacteriati</taxon>
        <taxon>Methanobacteriota</taxon>
        <taxon>Stenosarchaea group</taxon>
        <taxon>Methanomicrobia</taxon>
        <taxon>Methanosarcinales</taxon>
        <taxon>Methanosarcinaceae</taxon>
        <taxon>Methanimicrococcus</taxon>
    </lineage>
</organism>
<dbReference type="OrthoDB" id="85890at2157"/>
<evidence type="ECO:0000313" key="2">
    <source>
        <dbReference type="Proteomes" id="UP000294855"/>
    </source>
</evidence>
<name>A0A484F548_9EURY</name>
<dbReference type="GO" id="GO:0046917">
    <property type="term" value="F:triphosphoribosyl-dephospho-CoA synthase activity"/>
    <property type="evidence" value="ECO:0007669"/>
    <property type="project" value="InterPro"/>
</dbReference>
<accession>A0A484F548</accession>
<dbReference type="RefSeq" id="WP_133517641.1">
    <property type="nucleotide sequence ID" value="NZ_JAHDUW010000004.1"/>
</dbReference>
<evidence type="ECO:0000313" key="1">
    <source>
        <dbReference type="EMBL" id="TDQ68251.1"/>
    </source>
</evidence>
<gene>
    <name evidence="1" type="ORF">C7391_1190</name>
</gene>
<protein>
    <submittedName>
        <fullName evidence="1">Triphosphoribosyl-dephospho-CoA synthase</fullName>
    </submittedName>
</protein>
<dbReference type="PANTHER" id="PTHR42280">
    <property type="entry name" value="CITG FAMILY PROTEIN"/>
    <property type="match status" value="1"/>
</dbReference>
<proteinExistence type="predicted"/>
<dbReference type="PANTHER" id="PTHR42280:SF1">
    <property type="entry name" value="CITG FAMILY PROTEIN"/>
    <property type="match status" value="1"/>
</dbReference>
<dbReference type="AlphaFoldDB" id="A0A484F548"/>
<comment type="caution">
    <text evidence="1">The sequence shown here is derived from an EMBL/GenBank/DDBJ whole genome shotgun (WGS) entry which is preliminary data.</text>
</comment>
<dbReference type="Pfam" id="PF01874">
    <property type="entry name" value="CitG"/>
    <property type="match status" value="1"/>
</dbReference>
<dbReference type="GO" id="GO:0005524">
    <property type="term" value="F:ATP binding"/>
    <property type="evidence" value="ECO:0007669"/>
    <property type="project" value="InterPro"/>
</dbReference>
<reference evidence="1 2" key="1">
    <citation type="submission" date="2019-03" db="EMBL/GenBank/DDBJ databases">
        <title>Genomic Encyclopedia of Type Strains, Phase IV (KMG-IV): sequencing the most valuable type-strain genomes for metagenomic binning, comparative biology and taxonomic classification.</title>
        <authorList>
            <person name="Goeker M."/>
        </authorList>
    </citation>
    <scope>NUCLEOTIDE SEQUENCE [LARGE SCALE GENOMIC DNA]</scope>
    <source>
        <strain evidence="1 2">DSM 13328</strain>
    </source>
</reference>
<dbReference type="EMBL" id="SNYS01000009">
    <property type="protein sequence ID" value="TDQ68251.1"/>
    <property type="molecule type" value="Genomic_DNA"/>
</dbReference>
<sequence>MIHIPLNEEIAVSATLSMVLEAASYPKPGNVHRLQDYEDTSFEHFLASALSVQSVFLKCASDSAKNSAKNSTEKEKPAFGPHFYETVLKSQSVQSGGNTHFGTFILLLPLAAATGIVFKDFENENRSKKRKEIEKAITQKASEICRTTTADDAIFFYKAFGTLSIPVQKTEKGKNDYELDLNSAAAIEKIRIENIPLFDLMAMGAKRDMVAAEWVNGFEKSKQFSRKLLKNKAWFETHPEKCFGSVINSAVVYTFLEFMAKYPDTFIATKYDNRTALKVQEKAAKMLKKSKKNKNLKKMIPDIQKFDRELRKKKLNPGSLADITAAGIFIALFEGLKI</sequence>